<evidence type="ECO:0000313" key="3">
    <source>
        <dbReference type="Proteomes" id="UP000681075"/>
    </source>
</evidence>
<accession>A0A8S8XKA5</accession>
<evidence type="ECO:0000313" key="2">
    <source>
        <dbReference type="EMBL" id="GIL41220.1"/>
    </source>
</evidence>
<protein>
    <recommendedName>
        <fullName evidence="1">DUF2326 domain-containing protein</fullName>
    </recommendedName>
</protein>
<keyword evidence="3" id="KW-1185">Reference proteome</keyword>
<dbReference type="Pfam" id="PF10088">
    <property type="entry name" value="DUF2326"/>
    <property type="match status" value="1"/>
</dbReference>
<dbReference type="AlphaFoldDB" id="A0A8S8XKA5"/>
<dbReference type="EMBL" id="BOPV01000001">
    <property type="protein sequence ID" value="GIL41220.1"/>
    <property type="molecule type" value="Genomic_DNA"/>
</dbReference>
<dbReference type="Proteomes" id="UP000681075">
    <property type="component" value="Unassembled WGS sequence"/>
</dbReference>
<comment type="caution">
    <text evidence="2">The sequence shown here is derived from an EMBL/GenBank/DDBJ whole genome shotgun (WGS) entry which is preliminary data.</text>
</comment>
<reference evidence="2" key="1">
    <citation type="submission" date="2021-02" db="EMBL/GenBank/DDBJ databases">
        <title>Genome sequence of Rhodospirillales sp. strain TMPK1 isolated from soil.</title>
        <authorList>
            <person name="Nakai R."/>
            <person name="Kusada H."/>
            <person name="Tamaki H."/>
        </authorList>
    </citation>
    <scope>NUCLEOTIDE SEQUENCE</scope>
    <source>
        <strain evidence="2">TMPK1</strain>
    </source>
</reference>
<dbReference type="Gene3D" id="3.40.50.300">
    <property type="entry name" value="P-loop containing nucleotide triphosphate hydrolases"/>
    <property type="match status" value="1"/>
</dbReference>
<dbReference type="InterPro" id="IPR018760">
    <property type="entry name" value="DUF2326"/>
</dbReference>
<dbReference type="InterPro" id="IPR027417">
    <property type="entry name" value="P-loop_NTPase"/>
</dbReference>
<proteinExistence type="predicted"/>
<name>A0A8S8XKA5_9PROT</name>
<gene>
    <name evidence="2" type="ORF">TMPK1_34570</name>
</gene>
<evidence type="ECO:0000259" key="1">
    <source>
        <dbReference type="Pfam" id="PF10088"/>
    </source>
</evidence>
<feature type="domain" description="DUF2326" evidence="1">
    <location>
        <begin position="430"/>
        <end position="560"/>
    </location>
</feature>
<dbReference type="RefSeq" id="WP_420244625.1">
    <property type="nucleotide sequence ID" value="NZ_BOPV01000001.1"/>
</dbReference>
<organism evidence="2 3">
    <name type="scientific">Roseiterribacter gracilis</name>
    <dbReference type="NCBI Taxonomy" id="2812848"/>
    <lineage>
        <taxon>Bacteria</taxon>
        <taxon>Pseudomonadati</taxon>
        <taxon>Pseudomonadota</taxon>
        <taxon>Alphaproteobacteria</taxon>
        <taxon>Rhodospirillales</taxon>
        <taxon>Roseiterribacteraceae</taxon>
        <taxon>Roseiterribacter</taxon>
    </lineage>
</organism>
<sequence>MNVVLADRGSDSDETESTNGLGKTTLLRIIHFCLGSDLAKDRVLKHSALVGVTFGIDIVINGAAHSVSRNTRNSKRVRLPTSLVPEHVVEREDEGGGFCTIDVDEWRCALSEIFIPDAKISGRANAFSPTFRELSHYFIRVGKAAYADPQIAFKQQPADTSRLSLAFLLGLNFSAQRKLQSDIDARTKVDQGLKLLEEASEGDKESSIGDLEAERVVLEAALTEHHRAIDSFNLRDDYHDLERRLGVHDRHLHRLINENHSDRKLLEYYEESAEEEPQEDAAQPLDILQSAGAVFKLELLKSLEEVTAFHKQIYRNRSDFVAGEIKRLKQSIARRTLEIDKASNEKSTLLRVLASSGAIETLVELQRSATELSPKLEALRARIEERKRFDRRKDELTSQISRGRLLLKRDLDERQQVADEAISLFAEYTKYLYGVPGRLGVDVHNRGYRFNFSIDRQGSDGVDQMVVFCFDLLTATLRARRGAKFLTLAHDSSLFADVDPRQYGLALRLAAMTAAVEGFQYICCLNVGALPHGHLNNWKLEPTVRLRLTDDGDSGRLLGRRLPPDDAQRQ</sequence>